<keyword evidence="4" id="KW-1185">Reference proteome</keyword>
<feature type="region of interest" description="Disordered" evidence="1">
    <location>
        <begin position="64"/>
        <end position="98"/>
    </location>
</feature>
<feature type="chain" id="PRO_5045869862" evidence="2">
    <location>
        <begin position="25"/>
        <end position="98"/>
    </location>
</feature>
<evidence type="ECO:0000313" key="3">
    <source>
        <dbReference type="EMBL" id="KAK8018453.1"/>
    </source>
</evidence>
<gene>
    <name evidence="3" type="ORF">PG991_007643</name>
</gene>
<accession>A0ABR1RW36</accession>
<proteinExistence type="predicted"/>
<protein>
    <submittedName>
        <fullName evidence="3">Uncharacterized protein</fullName>
    </submittedName>
</protein>
<evidence type="ECO:0000256" key="2">
    <source>
        <dbReference type="SAM" id="SignalP"/>
    </source>
</evidence>
<reference evidence="3 4" key="1">
    <citation type="submission" date="2023-01" db="EMBL/GenBank/DDBJ databases">
        <title>Analysis of 21 Apiospora genomes using comparative genomics revels a genus with tremendous synthesis potential of carbohydrate active enzymes and secondary metabolites.</title>
        <authorList>
            <person name="Sorensen T."/>
        </authorList>
    </citation>
    <scope>NUCLEOTIDE SEQUENCE [LARGE SCALE GENOMIC DNA]</scope>
    <source>
        <strain evidence="3 4">CBS 20057</strain>
    </source>
</reference>
<comment type="caution">
    <text evidence="3">The sequence shown here is derived from an EMBL/GenBank/DDBJ whole genome shotgun (WGS) entry which is preliminary data.</text>
</comment>
<evidence type="ECO:0000256" key="1">
    <source>
        <dbReference type="SAM" id="MobiDB-lite"/>
    </source>
</evidence>
<name>A0ABR1RW36_9PEZI</name>
<dbReference type="Proteomes" id="UP001396898">
    <property type="component" value="Unassembled WGS sequence"/>
</dbReference>
<organism evidence="3 4">
    <name type="scientific">Apiospora marii</name>
    <dbReference type="NCBI Taxonomy" id="335849"/>
    <lineage>
        <taxon>Eukaryota</taxon>
        <taxon>Fungi</taxon>
        <taxon>Dikarya</taxon>
        <taxon>Ascomycota</taxon>
        <taxon>Pezizomycotina</taxon>
        <taxon>Sordariomycetes</taxon>
        <taxon>Xylariomycetidae</taxon>
        <taxon>Amphisphaeriales</taxon>
        <taxon>Apiosporaceae</taxon>
        <taxon>Apiospora</taxon>
    </lineage>
</organism>
<keyword evidence="2" id="KW-0732">Signal</keyword>
<evidence type="ECO:0000313" key="4">
    <source>
        <dbReference type="Proteomes" id="UP001396898"/>
    </source>
</evidence>
<feature type="signal peptide" evidence="2">
    <location>
        <begin position="1"/>
        <end position="24"/>
    </location>
</feature>
<sequence length="98" mass="9688">MTNAFTHFLALAATLGGFIGSGIAGPIPKTGETASALDSTAVVGEPLRSHVAVPVESTRLLTATAAPADQVAGDRGIGKDDTSEGDGTMATTGRGGYN</sequence>
<dbReference type="EMBL" id="JAQQWI010000010">
    <property type="protein sequence ID" value="KAK8018453.1"/>
    <property type="molecule type" value="Genomic_DNA"/>
</dbReference>